<evidence type="ECO:0000313" key="2">
    <source>
        <dbReference type="EMBL" id="EFD92710.1"/>
    </source>
</evidence>
<evidence type="ECO:0000256" key="1">
    <source>
        <dbReference type="SAM" id="Phobius"/>
    </source>
</evidence>
<dbReference type="Proteomes" id="UP000009376">
    <property type="component" value="Unassembled WGS sequence"/>
</dbReference>
<sequence length="271" mass="28915">MKNKGITEFLSFILSIIILIPIAVIAYFIITAGANKVVSSSESASLYVSTTISAMQTGQSVVLPPDSPNLPEYTFLSQFYGNSACMSDINQLSREAVLVSPSNPSTLSNKYFVCIGTYNPSAIVSSQSIWLTVPKTGSDNASFPSWFPNAGNYNSRTSSLASGINGSTGTLSYFTNPQNVQNTLAQSCVSFFNATTKNYGYGQPGAYITTMTCVPLTYNNNTAFINVIPPSCSGACGSNPVAFLYGNPGYIKLQECSYSGGNELQCKFTIN</sequence>
<accession>D6GVQ0</accession>
<feature type="transmembrane region" description="Helical" evidence="1">
    <location>
        <begin position="9"/>
        <end position="30"/>
    </location>
</feature>
<proteinExistence type="predicted"/>
<keyword evidence="1" id="KW-1133">Transmembrane helix</keyword>
<name>D6GVQ0_PARA5</name>
<keyword evidence="1" id="KW-0472">Membrane</keyword>
<dbReference type="EMBL" id="GG745555">
    <property type="protein sequence ID" value="EFD92710.1"/>
    <property type="molecule type" value="Genomic_DNA"/>
</dbReference>
<organism evidence="2 3">
    <name type="scientific">Candidatus Parvarchaeum acidophilus ARMAN-5</name>
    <dbReference type="NCBI Taxonomy" id="662762"/>
    <lineage>
        <taxon>Archaea</taxon>
        <taxon>Candidatus Parvarchaeota</taxon>
        <taxon>Candidatus Parvarchaeum</taxon>
    </lineage>
</organism>
<keyword evidence="1" id="KW-0812">Transmembrane</keyword>
<evidence type="ECO:0000313" key="3">
    <source>
        <dbReference type="Proteomes" id="UP000009376"/>
    </source>
</evidence>
<gene>
    <name evidence="2" type="ORF">BJBARM5_0563</name>
</gene>
<protein>
    <submittedName>
        <fullName evidence="2">Uncharacterized protein</fullName>
    </submittedName>
</protein>
<dbReference type="AlphaFoldDB" id="D6GVQ0"/>
<reference evidence="2 3" key="1">
    <citation type="journal article" date="2010" name="Proc. Natl. Acad. Sci. U.S.A.">
        <title>Enigmatic, ultrasmall, uncultivated Archaea.</title>
        <authorList>
            <person name="Baker B.J."/>
            <person name="Comolli L.R."/>
            <person name="Dick G.J."/>
            <person name="Hauser L.J."/>
            <person name="Hyatt D."/>
            <person name="Dill B.D."/>
            <person name="Land M.L."/>
            <person name="Verberkmoes N.C."/>
            <person name="Hettich R.L."/>
            <person name="Banfield J.F."/>
        </authorList>
    </citation>
    <scope>NUCLEOTIDE SEQUENCE [LARGE SCALE GENOMIC DNA]</scope>
</reference>